<proteinExistence type="predicted"/>
<dbReference type="Pfam" id="PF10934">
    <property type="entry name" value="Sheath_initiator"/>
    <property type="match status" value="1"/>
</dbReference>
<reference evidence="1" key="1">
    <citation type="submission" date="2016-04" db="EMBL/GenBank/DDBJ databases">
        <authorList>
            <person name="Evans L.H."/>
            <person name="Alamgir A."/>
            <person name="Owens N."/>
            <person name="Weber N.D."/>
            <person name="Virtaneva K."/>
            <person name="Barbian K."/>
            <person name="Babar A."/>
            <person name="Rosenke K."/>
        </authorList>
    </citation>
    <scope>NUCLEOTIDE SEQUENCE</scope>
    <source>
        <strain evidence="1">86</strain>
    </source>
</reference>
<dbReference type="AlphaFoldDB" id="A0A212J5I6"/>
<protein>
    <submittedName>
        <fullName evidence="1">Phage protein</fullName>
    </submittedName>
</protein>
<gene>
    <name evidence="1" type="ORF">KL86CLO1_10512</name>
</gene>
<dbReference type="Gene3D" id="3.10.450.40">
    <property type="match status" value="1"/>
</dbReference>
<evidence type="ECO:0000313" key="1">
    <source>
        <dbReference type="EMBL" id="SBV94425.1"/>
    </source>
</evidence>
<sequence>MLPTAQSGILGVVEVVNQADLPSRTYRIDFETGRVSGFVDGAQAVSQAIRKTLLTERFSYLIYSWNYGMEWNGLTGKSPRAVESELRRLLSESLLQDERILSVGEVAIDRISRGVATVTVTVETAFGEVKEEVTAYV</sequence>
<accession>A0A212J5I6</accession>
<organism evidence="1">
    <name type="scientific">uncultured Eubacteriales bacterium</name>
    <dbReference type="NCBI Taxonomy" id="172733"/>
    <lineage>
        <taxon>Bacteria</taxon>
        <taxon>Bacillati</taxon>
        <taxon>Bacillota</taxon>
        <taxon>Clostridia</taxon>
        <taxon>Eubacteriales</taxon>
        <taxon>environmental samples</taxon>
    </lineage>
</organism>
<dbReference type="EMBL" id="FLUN01000001">
    <property type="protein sequence ID" value="SBV94425.1"/>
    <property type="molecule type" value="Genomic_DNA"/>
</dbReference>
<dbReference type="InterPro" id="IPR020288">
    <property type="entry name" value="Sheath_initiator"/>
</dbReference>
<dbReference type="SUPFAM" id="SSF160719">
    <property type="entry name" value="gpW/gp25-like"/>
    <property type="match status" value="1"/>
</dbReference>
<name>A0A212J5I6_9FIRM</name>